<proteinExistence type="predicted"/>
<comment type="caution">
    <text evidence="1">The sequence shown here is derived from an EMBL/GenBank/DDBJ whole genome shotgun (WGS) entry which is preliminary data.</text>
</comment>
<sequence>MGCLVDNVAIDIVFFLLNVFLHHNVNLVGLKKSVGISFILEN</sequence>
<dbReference type="AlphaFoldDB" id="L8JTU4"/>
<evidence type="ECO:0000313" key="1">
    <source>
        <dbReference type="EMBL" id="ELR70717.1"/>
    </source>
</evidence>
<protein>
    <submittedName>
        <fullName evidence="1">Uncharacterized protein</fullName>
    </submittedName>
</protein>
<keyword evidence="2" id="KW-1185">Reference proteome</keyword>
<reference evidence="1 2" key="1">
    <citation type="submission" date="2012-12" db="EMBL/GenBank/DDBJ databases">
        <title>Genome assembly of Fulvivirga imtechensis AK7.</title>
        <authorList>
            <person name="Nupur N."/>
            <person name="Khatri I."/>
            <person name="Kumar R."/>
            <person name="Subramanian S."/>
            <person name="Pinnaka A."/>
        </authorList>
    </citation>
    <scope>NUCLEOTIDE SEQUENCE [LARGE SCALE GENOMIC DNA]</scope>
    <source>
        <strain evidence="1 2">AK7</strain>
    </source>
</reference>
<dbReference type="EMBL" id="AMZN01000050">
    <property type="protein sequence ID" value="ELR70717.1"/>
    <property type="molecule type" value="Genomic_DNA"/>
</dbReference>
<evidence type="ECO:0000313" key="2">
    <source>
        <dbReference type="Proteomes" id="UP000011135"/>
    </source>
</evidence>
<dbReference type="Proteomes" id="UP000011135">
    <property type="component" value="Unassembled WGS sequence"/>
</dbReference>
<name>L8JTU4_9BACT</name>
<accession>L8JTU4</accession>
<gene>
    <name evidence="1" type="ORF">C900_03490</name>
</gene>
<organism evidence="1 2">
    <name type="scientific">Fulvivirga imtechensis AK7</name>
    <dbReference type="NCBI Taxonomy" id="1237149"/>
    <lineage>
        <taxon>Bacteria</taxon>
        <taxon>Pseudomonadati</taxon>
        <taxon>Bacteroidota</taxon>
        <taxon>Cytophagia</taxon>
        <taxon>Cytophagales</taxon>
        <taxon>Fulvivirgaceae</taxon>
        <taxon>Fulvivirga</taxon>
    </lineage>
</organism>